<feature type="non-terminal residue" evidence="1">
    <location>
        <position position="1"/>
    </location>
</feature>
<dbReference type="InterPro" id="IPR036162">
    <property type="entry name" value="Resolvase-like_N_sf"/>
</dbReference>
<dbReference type="Gene3D" id="3.40.50.1390">
    <property type="entry name" value="Resolvase, N-terminal catalytic domain"/>
    <property type="match status" value="1"/>
</dbReference>
<dbReference type="GO" id="GO:0000150">
    <property type="term" value="F:DNA strand exchange activity"/>
    <property type="evidence" value="ECO:0007669"/>
    <property type="project" value="InterPro"/>
</dbReference>
<gene>
    <name evidence="1" type="ORF">OBE_16951</name>
</gene>
<accession>K1RP64</accession>
<dbReference type="AlphaFoldDB" id="K1RP64"/>
<proteinExistence type="predicted"/>
<reference evidence="1" key="1">
    <citation type="journal article" date="2013" name="Environ. Microbiol.">
        <title>Microbiota from the distal guts of lean and obese adolescents exhibit partial functional redundancy besides clear differences in community structure.</title>
        <authorList>
            <person name="Ferrer M."/>
            <person name="Ruiz A."/>
            <person name="Lanza F."/>
            <person name="Haange S.B."/>
            <person name="Oberbach A."/>
            <person name="Till H."/>
            <person name="Bargiela R."/>
            <person name="Campoy C."/>
            <person name="Segura M.T."/>
            <person name="Richter M."/>
            <person name="von Bergen M."/>
            <person name="Seifert J."/>
            <person name="Suarez A."/>
        </authorList>
    </citation>
    <scope>NUCLEOTIDE SEQUENCE</scope>
</reference>
<name>K1RP64_9ZZZZ</name>
<comment type="caution">
    <text evidence="1">The sequence shown here is derived from an EMBL/GenBank/DDBJ whole genome shotgun (WGS) entry which is preliminary data.</text>
</comment>
<protein>
    <submittedName>
        <fullName evidence="1">TnpX site-specific recombinase</fullName>
    </submittedName>
</protein>
<dbReference type="EMBL" id="AJWZ01011423">
    <property type="protein sequence ID" value="EKC45314.1"/>
    <property type="molecule type" value="Genomic_DNA"/>
</dbReference>
<dbReference type="GO" id="GO:0003677">
    <property type="term" value="F:DNA binding"/>
    <property type="evidence" value="ECO:0007669"/>
    <property type="project" value="InterPro"/>
</dbReference>
<evidence type="ECO:0000313" key="1">
    <source>
        <dbReference type="EMBL" id="EKC45314.1"/>
    </source>
</evidence>
<sequence>YFRIRSIRFIAVNENFDTANPEDAHSGIIIPLRNMINEAYALDIGRKIRAQQRQAMKDGKFIGARTPYGYLKAGGRLPPAYHRPRCRRRGAADVPLGFRGRWPQYHRCAAE</sequence>
<dbReference type="SUPFAM" id="SSF53041">
    <property type="entry name" value="Resolvase-like"/>
    <property type="match status" value="1"/>
</dbReference>
<organism evidence="1">
    <name type="scientific">human gut metagenome</name>
    <dbReference type="NCBI Taxonomy" id="408170"/>
    <lineage>
        <taxon>unclassified sequences</taxon>
        <taxon>metagenomes</taxon>
        <taxon>organismal metagenomes</taxon>
    </lineage>
</organism>